<dbReference type="AlphaFoldDB" id="A0A9W8N355"/>
<dbReference type="VEuPathDB" id="FungiDB:F4678DRAFT_456711"/>
<evidence type="ECO:0000256" key="1">
    <source>
        <dbReference type="SAM" id="MobiDB-lite"/>
    </source>
</evidence>
<organism evidence="2 3">
    <name type="scientific">Xylaria arbuscula</name>
    <dbReference type="NCBI Taxonomy" id="114810"/>
    <lineage>
        <taxon>Eukaryota</taxon>
        <taxon>Fungi</taxon>
        <taxon>Dikarya</taxon>
        <taxon>Ascomycota</taxon>
        <taxon>Pezizomycotina</taxon>
        <taxon>Sordariomycetes</taxon>
        <taxon>Xylariomycetidae</taxon>
        <taxon>Xylariales</taxon>
        <taxon>Xylariaceae</taxon>
        <taxon>Xylaria</taxon>
    </lineage>
</organism>
<evidence type="ECO:0000313" key="2">
    <source>
        <dbReference type="EMBL" id="KAJ3551839.1"/>
    </source>
</evidence>
<proteinExistence type="predicted"/>
<accession>A0A9W8N355</accession>
<sequence>MTQSNFDGFIAHEPSNRHSENRHSAPSDNGGSSSQEDNPQSQIRSRTSQKGPKIKRFPTAVAETASIRPKRLRRSRSTSDITTAIISRIIDGMKRLEELAKHTSLQIDLKIRAIEDECQALRGDPEQLYKTLGDLEASFLHKFKTEREESKISVWTSWLYAACLRQILYAKGNYKRNRRSNAARLIFSIVNKLLPIEGINALTVLPALGMRCSVLSDAAYKSDIEQDRISTIVANGLRDTLVPLPDGYKVYNPTGWISRVTQIDIREAYNHLGMPNLAVLGVDPECSPAEAGKGIMMQQMRYKWSAFENDAKAELTTLQQAFNLFAAGNFEQLAQVIQSSNLKAPVGLDQFLQQARKNSADLVALLSETLSQIVDRWLDKKQASTMSADVISSPGLGIDIDANSLSQHNPEWPTLGFEMEDVNWDGFRH</sequence>
<gene>
    <name evidence="2" type="ORF">NPX13_g11262</name>
</gene>
<dbReference type="Proteomes" id="UP001148614">
    <property type="component" value="Unassembled WGS sequence"/>
</dbReference>
<comment type="caution">
    <text evidence="2">The sequence shown here is derived from an EMBL/GenBank/DDBJ whole genome shotgun (WGS) entry which is preliminary data.</text>
</comment>
<protein>
    <submittedName>
        <fullName evidence="2">Uncharacterized protein</fullName>
    </submittedName>
</protein>
<keyword evidence="3" id="KW-1185">Reference proteome</keyword>
<feature type="compositionally biased region" description="Basic and acidic residues" evidence="1">
    <location>
        <begin position="14"/>
        <end position="25"/>
    </location>
</feature>
<evidence type="ECO:0000313" key="3">
    <source>
        <dbReference type="Proteomes" id="UP001148614"/>
    </source>
</evidence>
<feature type="region of interest" description="Disordered" evidence="1">
    <location>
        <begin position="1"/>
        <end position="75"/>
    </location>
</feature>
<feature type="compositionally biased region" description="Polar residues" evidence="1">
    <location>
        <begin position="26"/>
        <end position="50"/>
    </location>
</feature>
<name>A0A9W8N355_9PEZI</name>
<reference evidence="2" key="1">
    <citation type="submission" date="2022-07" db="EMBL/GenBank/DDBJ databases">
        <title>Genome Sequence of Xylaria arbuscula.</title>
        <authorList>
            <person name="Buettner E."/>
        </authorList>
    </citation>
    <scope>NUCLEOTIDE SEQUENCE</scope>
    <source>
        <strain evidence="2">VT107</strain>
    </source>
</reference>
<dbReference type="EMBL" id="JANPWZ010003637">
    <property type="protein sequence ID" value="KAJ3551839.1"/>
    <property type="molecule type" value="Genomic_DNA"/>
</dbReference>